<evidence type="ECO:0000259" key="4">
    <source>
        <dbReference type="PROSITE" id="PS50835"/>
    </source>
</evidence>
<keyword evidence="5" id="KW-1185">Reference proteome</keyword>
<dbReference type="InterPro" id="IPR003597">
    <property type="entry name" value="Ig_C1-set"/>
</dbReference>
<dbReference type="SMART" id="SM00407">
    <property type="entry name" value="IGc1"/>
    <property type="match status" value="2"/>
</dbReference>
<dbReference type="KEGG" id="tsr:106546594"/>
<dbReference type="AlphaFoldDB" id="A0A6I9Y4J9"/>
<dbReference type="Proteomes" id="UP000504617">
    <property type="component" value="Unplaced"/>
</dbReference>
<dbReference type="InterPro" id="IPR013783">
    <property type="entry name" value="Ig-like_fold"/>
</dbReference>
<protein>
    <submittedName>
        <fullName evidence="6">Tyrosine-protein phosphatase non-receptor type substrate 1-like isoform X1</fullName>
    </submittedName>
</protein>
<dbReference type="SUPFAM" id="SSF48726">
    <property type="entry name" value="Immunoglobulin"/>
    <property type="match status" value="3"/>
</dbReference>
<keyword evidence="3" id="KW-1133">Transmembrane helix</keyword>
<evidence type="ECO:0000256" key="1">
    <source>
        <dbReference type="ARBA" id="ARBA00023319"/>
    </source>
</evidence>
<dbReference type="PROSITE" id="PS50835">
    <property type="entry name" value="IG_LIKE"/>
    <property type="match status" value="2"/>
</dbReference>
<evidence type="ECO:0000313" key="6">
    <source>
        <dbReference type="RefSeq" id="XP_013918973.1"/>
    </source>
</evidence>
<name>A0A6I9Y4J9_9SAUR</name>
<dbReference type="OrthoDB" id="10043043at2759"/>
<dbReference type="InterPro" id="IPR036179">
    <property type="entry name" value="Ig-like_dom_sf"/>
</dbReference>
<keyword evidence="1" id="KW-0393">Immunoglobulin domain</keyword>
<dbReference type="InterPro" id="IPR050380">
    <property type="entry name" value="Immune_Resp_Modulators"/>
</dbReference>
<dbReference type="RefSeq" id="XP_013918973.1">
    <property type="nucleotide sequence ID" value="XM_014063498.1"/>
</dbReference>
<dbReference type="PROSITE" id="PS00290">
    <property type="entry name" value="IG_MHC"/>
    <property type="match status" value="1"/>
</dbReference>
<organism evidence="5 6">
    <name type="scientific">Thamnophis sirtalis</name>
    <dbReference type="NCBI Taxonomy" id="35019"/>
    <lineage>
        <taxon>Eukaryota</taxon>
        <taxon>Metazoa</taxon>
        <taxon>Chordata</taxon>
        <taxon>Craniata</taxon>
        <taxon>Vertebrata</taxon>
        <taxon>Euteleostomi</taxon>
        <taxon>Lepidosauria</taxon>
        <taxon>Squamata</taxon>
        <taxon>Bifurcata</taxon>
        <taxon>Unidentata</taxon>
        <taxon>Episquamata</taxon>
        <taxon>Toxicofera</taxon>
        <taxon>Serpentes</taxon>
        <taxon>Colubroidea</taxon>
        <taxon>Colubridae</taxon>
        <taxon>Natricinae</taxon>
        <taxon>Thamnophis</taxon>
    </lineage>
</organism>
<feature type="domain" description="Ig-like" evidence="4">
    <location>
        <begin position="149"/>
        <end position="238"/>
    </location>
</feature>
<evidence type="ECO:0000256" key="2">
    <source>
        <dbReference type="SAM" id="MobiDB-lite"/>
    </source>
</evidence>
<reference evidence="6" key="1">
    <citation type="submission" date="2025-08" db="UniProtKB">
        <authorList>
            <consortium name="RefSeq"/>
        </authorList>
    </citation>
    <scope>IDENTIFICATION</scope>
    <source>
        <tissue evidence="6">Skeletal muscle</tissue>
    </source>
</reference>
<dbReference type="Gene3D" id="2.60.40.10">
    <property type="entry name" value="Immunoglobulins"/>
    <property type="match status" value="3"/>
</dbReference>
<feature type="region of interest" description="Disordered" evidence="2">
    <location>
        <begin position="315"/>
        <end position="359"/>
    </location>
</feature>
<feature type="domain" description="Ig-like" evidence="4">
    <location>
        <begin position="48"/>
        <end position="144"/>
    </location>
</feature>
<dbReference type="CDD" id="cd00098">
    <property type="entry name" value="IgC1"/>
    <property type="match status" value="2"/>
</dbReference>
<dbReference type="GeneID" id="106546594"/>
<dbReference type="InterPro" id="IPR007110">
    <property type="entry name" value="Ig-like_dom"/>
</dbReference>
<accession>A0A6I9Y4J9</accession>
<keyword evidence="3" id="KW-0472">Membrane</keyword>
<sequence length="359" mass="40200">MSPTEVLRGNASILLPNVQDADGKIYTCSVLHSPDREEKTIELRVDAPPLVKLGSTKVQLNKLNTIACTATDFYPGNISMTWFRNDKIVQGPERPPIQPSTGQLFRAESFLKLVPEFSDAKANFSCHINHQAFKGPEAPQFQLSLQARPNLQLITRPQGEKFVAALCNVSEFYPSHVNIQWLKNGEPQEQVKSEVYRMHNGMFYINSVFFPKKSDVEVTYACRVEHEALETSLEKSVLWRPEGEGDVIIHPSLPVTQSTRNTFFLSTSRPTVTPTIPTAVPLWLVCLAGLGSGLILGAGITICIYKAKNNSVMGTSDEKKHLQKKDEEKLLDTSKPRPEETRSELIPTEELDNVQEQRL</sequence>
<feature type="compositionally biased region" description="Basic and acidic residues" evidence="2">
    <location>
        <begin position="316"/>
        <end position="343"/>
    </location>
</feature>
<dbReference type="InterPro" id="IPR003006">
    <property type="entry name" value="Ig/MHC_CS"/>
</dbReference>
<feature type="transmembrane region" description="Helical" evidence="3">
    <location>
        <begin position="282"/>
        <end position="305"/>
    </location>
</feature>
<keyword evidence="3" id="KW-0812">Transmembrane</keyword>
<evidence type="ECO:0000313" key="5">
    <source>
        <dbReference type="Proteomes" id="UP000504617"/>
    </source>
</evidence>
<evidence type="ECO:0000256" key="3">
    <source>
        <dbReference type="SAM" id="Phobius"/>
    </source>
</evidence>
<proteinExistence type="predicted"/>
<dbReference type="Pfam" id="PF07654">
    <property type="entry name" value="C1-set"/>
    <property type="match status" value="2"/>
</dbReference>
<gene>
    <name evidence="6" type="primary">LOC106546594</name>
</gene>
<dbReference type="PANTHER" id="PTHR23411">
    <property type="entry name" value="TAPASIN"/>
    <property type="match status" value="1"/>
</dbReference>